<keyword evidence="2" id="KW-1133">Transmembrane helix</keyword>
<feature type="transmembrane region" description="Helical" evidence="2">
    <location>
        <begin position="136"/>
        <end position="157"/>
    </location>
</feature>
<protein>
    <recommendedName>
        <fullName evidence="5">Integral membrane protein</fullName>
    </recommendedName>
</protein>
<dbReference type="Proteomes" id="UP000431826">
    <property type="component" value="Unassembled WGS sequence"/>
</dbReference>
<gene>
    <name evidence="3" type="ORF">Stube_33920</name>
</gene>
<feature type="region of interest" description="Disordered" evidence="1">
    <location>
        <begin position="1"/>
        <end position="27"/>
    </location>
</feature>
<keyword evidence="2" id="KW-0472">Membrane</keyword>
<evidence type="ECO:0000313" key="3">
    <source>
        <dbReference type="EMBL" id="GFE38719.1"/>
    </source>
</evidence>
<evidence type="ECO:0008006" key="5">
    <source>
        <dbReference type="Google" id="ProtNLM"/>
    </source>
</evidence>
<keyword evidence="2" id="KW-0812">Transmembrane</keyword>
<organism evidence="3 4">
    <name type="scientific">Streptomyces tubercidicus</name>
    <dbReference type="NCBI Taxonomy" id="47759"/>
    <lineage>
        <taxon>Bacteria</taxon>
        <taxon>Bacillati</taxon>
        <taxon>Actinomycetota</taxon>
        <taxon>Actinomycetes</taxon>
        <taxon>Kitasatosporales</taxon>
        <taxon>Streptomycetaceae</taxon>
        <taxon>Streptomyces</taxon>
    </lineage>
</organism>
<keyword evidence="4" id="KW-1185">Reference proteome</keyword>
<evidence type="ECO:0000256" key="2">
    <source>
        <dbReference type="SAM" id="Phobius"/>
    </source>
</evidence>
<accession>A0A640USG5</accession>
<feature type="transmembrane region" description="Helical" evidence="2">
    <location>
        <begin position="164"/>
        <end position="183"/>
    </location>
</feature>
<evidence type="ECO:0000256" key="1">
    <source>
        <dbReference type="SAM" id="MobiDB-lite"/>
    </source>
</evidence>
<dbReference type="EMBL" id="BLIR01000001">
    <property type="protein sequence ID" value="GFE38719.1"/>
    <property type="molecule type" value="Genomic_DNA"/>
</dbReference>
<name>A0A640USG5_9ACTN</name>
<reference evidence="3 4" key="1">
    <citation type="submission" date="2019-12" db="EMBL/GenBank/DDBJ databases">
        <title>Whole genome shotgun sequence of Streptomyces tubercidicus NBRC 13090.</title>
        <authorList>
            <person name="Ichikawa N."/>
            <person name="Kimura A."/>
            <person name="Kitahashi Y."/>
            <person name="Komaki H."/>
            <person name="Tamura T."/>
        </authorList>
    </citation>
    <scope>NUCLEOTIDE SEQUENCE [LARGE SCALE GENOMIC DNA]</scope>
    <source>
        <strain evidence="3 4">NBRC 13090</strain>
    </source>
</reference>
<feature type="transmembrane region" description="Helical" evidence="2">
    <location>
        <begin position="424"/>
        <end position="442"/>
    </location>
</feature>
<evidence type="ECO:0000313" key="4">
    <source>
        <dbReference type="Proteomes" id="UP000431826"/>
    </source>
</evidence>
<feature type="transmembrane region" description="Helical" evidence="2">
    <location>
        <begin position="449"/>
        <end position="466"/>
    </location>
</feature>
<feature type="transmembrane region" description="Helical" evidence="2">
    <location>
        <begin position="189"/>
        <end position="206"/>
    </location>
</feature>
<comment type="caution">
    <text evidence="3">The sequence shown here is derived from an EMBL/GenBank/DDBJ whole genome shotgun (WGS) entry which is preliminary data.</text>
</comment>
<proteinExistence type="predicted"/>
<feature type="transmembrane region" description="Helical" evidence="2">
    <location>
        <begin position="333"/>
        <end position="353"/>
    </location>
</feature>
<sequence length="610" mass="64289">MLSYGRPLGVPRPERAPRTGPGAPTAPLMWPGSAGARTVVLMQQASLLSAPAGPGPRARATRSVAAHDLWWLTAVAAAFTAVLVVSALTTPGLGWDETVYVSQVDRHTPAAFFSAPRARGVSFLLAPAAALTTSATVLHCYLAVLSGAGLLLSLCLWRGLLPAPVPALGGALFAGLWITLFYGPQAMPNLWVAYAALAATGCFLRAVRQPSRQLAPRAGRGAAAGLGIAVAVAALMRPTDAVWLTVPLFAAALCAPSWRRPAVLLALPGGLALGCAEWVAEAYLSYGGLVARLREAARIQGGLGWHLSFDDHARSLQGKTLCRPCQLAWDHPVTAVWWFLLPLAVVGAVWVALRAREPGGALHRYGPAWASAERRGGLQPLGLAPVRPGSREPVDEPDRHGPVWPAVRLRDPVGPLHRSGPAPLVVPALAGLCLAAPYLLTVNYAAPRFLLPAYALLMMPAAWFLYWLTRLPRHRHAWAVAALVLALMSHEAIQLVILHKMVRSTARSQTGIGRISGTLRAAGLRAPCVVSGEEAVRVAYQAGCASRQPQGHDAGITPAALARLAASRPAAVLVVGRKPPAYARGWRPVPLPPTPGLTSLHAFVSPPTRP</sequence>
<dbReference type="AlphaFoldDB" id="A0A640USG5"/>
<feature type="compositionally biased region" description="Low complexity" evidence="1">
    <location>
        <begin position="18"/>
        <end position="27"/>
    </location>
</feature>
<feature type="transmembrane region" description="Helical" evidence="2">
    <location>
        <begin position="478"/>
        <end position="498"/>
    </location>
</feature>
<feature type="transmembrane region" description="Helical" evidence="2">
    <location>
        <begin position="69"/>
        <end position="88"/>
    </location>
</feature>